<evidence type="ECO:0000313" key="1">
    <source>
        <dbReference type="EMBL" id="JAD15068.1"/>
    </source>
</evidence>
<dbReference type="AlphaFoldDB" id="A0A0A8XQS7"/>
<reference evidence="1" key="1">
    <citation type="submission" date="2014-09" db="EMBL/GenBank/DDBJ databases">
        <authorList>
            <person name="Magalhaes I.L.F."/>
            <person name="Oliveira U."/>
            <person name="Santos F.R."/>
            <person name="Vidigal T.H.D.A."/>
            <person name="Brescovit A.D."/>
            <person name="Santos A.J."/>
        </authorList>
    </citation>
    <scope>NUCLEOTIDE SEQUENCE</scope>
    <source>
        <tissue evidence="1">Shoot tissue taken approximately 20 cm above the soil surface</tissue>
    </source>
</reference>
<proteinExistence type="predicted"/>
<protein>
    <submittedName>
        <fullName evidence="1">Uncharacterized protein</fullName>
    </submittedName>
</protein>
<reference evidence="1" key="2">
    <citation type="journal article" date="2015" name="Data Brief">
        <title>Shoot transcriptome of the giant reed, Arundo donax.</title>
        <authorList>
            <person name="Barrero R.A."/>
            <person name="Guerrero F.D."/>
            <person name="Moolhuijzen P."/>
            <person name="Goolsby J.A."/>
            <person name="Tidwell J."/>
            <person name="Bellgard S.E."/>
            <person name="Bellgard M.I."/>
        </authorList>
    </citation>
    <scope>NUCLEOTIDE SEQUENCE</scope>
    <source>
        <tissue evidence="1">Shoot tissue taken approximately 20 cm above the soil surface</tissue>
    </source>
</reference>
<dbReference type="EMBL" id="GBRH01282827">
    <property type="protein sequence ID" value="JAD15068.1"/>
    <property type="molecule type" value="Transcribed_RNA"/>
</dbReference>
<name>A0A0A8XQS7_ARUDO</name>
<accession>A0A0A8XQS7</accession>
<organism evidence="1">
    <name type="scientific">Arundo donax</name>
    <name type="common">Giant reed</name>
    <name type="synonym">Donax arundinaceus</name>
    <dbReference type="NCBI Taxonomy" id="35708"/>
    <lineage>
        <taxon>Eukaryota</taxon>
        <taxon>Viridiplantae</taxon>
        <taxon>Streptophyta</taxon>
        <taxon>Embryophyta</taxon>
        <taxon>Tracheophyta</taxon>
        <taxon>Spermatophyta</taxon>
        <taxon>Magnoliopsida</taxon>
        <taxon>Liliopsida</taxon>
        <taxon>Poales</taxon>
        <taxon>Poaceae</taxon>
        <taxon>PACMAD clade</taxon>
        <taxon>Arundinoideae</taxon>
        <taxon>Arundineae</taxon>
        <taxon>Arundo</taxon>
    </lineage>
</organism>
<sequence>MLFPWGGGRRTGRTLSTATACALPAYYSTISSISVTPVASLKSRPSLVLIDAERILSMHACPHIT</sequence>